<sequence>MAFGSSRRVSTILTLQKPENES</sequence>
<gene>
    <name evidence="2" type="ORF">FRV6_11636</name>
</gene>
<dbReference type="EMBL" id="FMJY01000006">
    <property type="protein sequence ID" value="SCO87509.1"/>
    <property type="molecule type" value="Genomic_DNA"/>
</dbReference>
<evidence type="ECO:0000256" key="1">
    <source>
        <dbReference type="SAM" id="MobiDB-lite"/>
    </source>
</evidence>
<accession>A0A2H3TZZ1</accession>
<dbReference type="AlphaFoldDB" id="A0A2H3TZZ1"/>
<reference evidence="3" key="1">
    <citation type="submission" date="2016-09" db="EMBL/GenBank/DDBJ databases">
        <authorList>
            <person name="Guldener U."/>
        </authorList>
    </citation>
    <scope>NUCLEOTIDE SEQUENCE [LARGE SCALE GENOMIC DNA]</scope>
    <source>
        <strain evidence="3">V64-1</strain>
    </source>
</reference>
<dbReference type="Proteomes" id="UP000219369">
    <property type="component" value="Unassembled WGS sequence"/>
</dbReference>
<proteinExistence type="predicted"/>
<evidence type="ECO:0000313" key="2">
    <source>
        <dbReference type="EMBL" id="SCO87509.1"/>
    </source>
</evidence>
<organism evidence="2 3">
    <name type="scientific">Fusarium oxysporum</name>
    <name type="common">Fusarium vascular wilt</name>
    <dbReference type="NCBI Taxonomy" id="5507"/>
    <lineage>
        <taxon>Eukaryota</taxon>
        <taxon>Fungi</taxon>
        <taxon>Dikarya</taxon>
        <taxon>Ascomycota</taxon>
        <taxon>Pezizomycotina</taxon>
        <taxon>Sordariomycetes</taxon>
        <taxon>Hypocreomycetidae</taxon>
        <taxon>Hypocreales</taxon>
        <taxon>Nectriaceae</taxon>
        <taxon>Fusarium</taxon>
        <taxon>Fusarium oxysporum species complex</taxon>
    </lineage>
</organism>
<protein>
    <submittedName>
        <fullName evidence="2">Uncharacterized protein</fullName>
    </submittedName>
</protein>
<evidence type="ECO:0000313" key="3">
    <source>
        <dbReference type="Proteomes" id="UP000219369"/>
    </source>
</evidence>
<feature type="region of interest" description="Disordered" evidence="1">
    <location>
        <begin position="1"/>
        <end position="22"/>
    </location>
</feature>
<name>A0A2H3TZZ1_FUSOX</name>